<dbReference type="AlphaFoldDB" id="A0A554VD78"/>
<evidence type="ECO:0000313" key="2">
    <source>
        <dbReference type="Proteomes" id="UP000318833"/>
    </source>
</evidence>
<dbReference type="EMBL" id="VLNR01000072">
    <property type="protein sequence ID" value="TSE04794.1"/>
    <property type="molecule type" value="Genomic_DNA"/>
</dbReference>
<proteinExistence type="predicted"/>
<name>A0A554VD78_9FLAO</name>
<keyword evidence="2" id="KW-1185">Reference proteome</keyword>
<gene>
    <name evidence="1" type="ORF">FOF46_25150</name>
</gene>
<evidence type="ECO:0000313" key="1">
    <source>
        <dbReference type="EMBL" id="TSE04794.1"/>
    </source>
</evidence>
<dbReference type="Proteomes" id="UP000318833">
    <property type="component" value="Unassembled WGS sequence"/>
</dbReference>
<reference evidence="1 2" key="1">
    <citation type="submission" date="2019-07" db="EMBL/GenBank/DDBJ databases">
        <title>The draft genome sequence of Aquimarina algiphila M91.</title>
        <authorList>
            <person name="Meng X."/>
        </authorList>
    </citation>
    <scope>NUCLEOTIDE SEQUENCE [LARGE SCALE GENOMIC DNA]</scope>
    <source>
        <strain evidence="1 2">M91</strain>
    </source>
</reference>
<organism evidence="1 2">
    <name type="scientific">Aquimarina algiphila</name>
    <dbReference type="NCBI Taxonomy" id="2047982"/>
    <lineage>
        <taxon>Bacteria</taxon>
        <taxon>Pseudomonadati</taxon>
        <taxon>Bacteroidota</taxon>
        <taxon>Flavobacteriia</taxon>
        <taxon>Flavobacteriales</taxon>
        <taxon>Flavobacteriaceae</taxon>
        <taxon>Aquimarina</taxon>
    </lineage>
</organism>
<protein>
    <submittedName>
        <fullName evidence="1">Uncharacterized protein</fullName>
    </submittedName>
</protein>
<comment type="caution">
    <text evidence="1">The sequence shown here is derived from an EMBL/GenBank/DDBJ whole genome shotgun (WGS) entry which is preliminary data.</text>
</comment>
<dbReference type="RefSeq" id="WP_143918369.1">
    <property type="nucleotide sequence ID" value="NZ_CANMIK010000074.1"/>
</dbReference>
<sequence length="153" mass="18207">MKNKKSYIILILTILSHGVKSQNDSLKILLINGSKIKNYKLIVQYNDSLHYKIKLKKNSNHLIKLPMPEGLEEYDALPLSIFKKSFFMYRDTHTNVSYEKNKKNLIIYDDKRVKDRYSFSFIWLDKYRTIFAPEHLGHLSKLFNEKEMMGVEE</sequence>
<accession>A0A554VD78</accession>